<keyword evidence="2" id="KW-1185">Reference proteome</keyword>
<dbReference type="Proteomes" id="UP001501758">
    <property type="component" value="Unassembled WGS sequence"/>
</dbReference>
<proteinExistence type="predicted"/>
<gene>
    <name evidence="1" type="ORF">GCM10009430_24690</name>
</gene>
<reference evidence="2" key="1">
    <citation type="journal article" date="2019" name="Int. J. Syst. Evol. Microbiol.">
        <title>The Global Catalogue of Microorganisms (GCM) 10K type strain sequencing project: providing services to taxonomists for standard genome sequencing and annotation.</title>
        <authorList>
            <consortium name="The Broad Institute Genomics Platform"/>
            <consortium name="The Broad Institute Genome Sequencing Center for Infectious Disease"/>
            <person name="Wu L."/>
            <person name="Ma J."/>
        </authorList>
    </citation>
    <scope>NUCLEOTIDE SEQUENCE [LARGE SCALE GENOMIC DNA]</scope>
    <source>
        <strain evidence="2">JCM 15974</strain>
    </source>
</reference>
<comment type="caution">
    <text evidence="1">The sequence shown here is derived from an EMBL/GenBank/DDBJ whole genome shotgun (WGS) entry which is preliminary data.</text>
</comment>
<organism evidence="1 2">
    <name type="scientific">Aquimarina litoralis</name>
    <dbReference type="NCBI Taxonomy" id="584605"/>
    <lineage>
        <taxon>Bacteria</taxon>
        <taxon>Pseudomonadati</taxon>
        <taxon>Bacteroidota</taxon>
        <taxon>Flavobacteriia</taxon>
        <taxon>Flavobacteriales</taxon>
        <taxon>Flavobacteriaceae</taxon>
        <taxon>Aquimarina</taxon>
    </lineage>
</organism>
<dbReference type="EMBL" id="BAAAGE010000002">
    <property type="protein sequence ID" value="GAA0722358.1"/>
    <property type="molecule type" value="Genomic_DNA"/>
</dbReference>
<name>A0ABP3U730_9FLAO</name>
<sequence length="119" mass="12920">MSCSNDDDGNAVVQSTIEGEWSLVKVTGGFAGVDEDIDKGTIEWDFDEASGMVTITNTISDASFNTILPSGTYTYSISAPADADDLIVNNVNLGRITLENNFFTVEESLVDGFTFRFER</sequence>
<accession>A0ABP3U730</accession>
<evidence type="ECO:0008006" key="3">
    <source>
        <dbReference type="Google" id="ProtNLM"/>
    </source>
</evidence>
<protein>
    <recommendedName>
        <fullName evidence="3">Lipocalin-like domain-containing protein</fullName>
    </recommendedName>
</protein>
<evidence type="ECO:0000313" key="2">
    <source>
        <dbReference type="Proteomes" id="UP001501758"/>
    </source>
</evidence>
<evidence type="ECO:0000313" key="1">
    <source>
        <dbReference type="EMBL" id="GAA0722358.1"/>
    </source>
</evidence>